<reference evidence="3" key="1">
    <citation type="journal article" date="2019" name="Int. J. Syst. Evol. Microbiol.">
        <title>The Global Catalogue of Microorganisms (GCM) 10K type strain sequencing project: providing services to taxonomists for standard genome sequencing and annotation.</title>
        <authorList>
            <consortium name="The Broad Institute Genomics Platform"/>
            <consortium name="The Broad Institute Genome Sequencing Center for Infectious Disease"/>
            <person name="Wu L."/>
            <person name="Ma J."/>
        </authorList>
    </citation>
    <scope>NUCLEOTIDE SEQUENCE [LARGE SCALE GENOMIC DNA]</scope>
    <source>
        <strain evidence="3">KCTC 42587</strain>
    </source>
</reference>
<feature type="coiled-coil region" evidence="1">
    <location>
        <begin position="71"/>
        <end position="98"/>
    </location>
</feature>
<sequence length="98" mass="11524">MKTPNVITIAEFCTYHKIPESFILDLEAQELVTVRRDFEQPCIPITDIQTVEKLIRFHFEMDINIEGIHAISNLLDKMERLQSEVQSLQNKLAFYENK</sequence>
<accession>A0ABW5KU76</accession>
<keyword evidence="3" id="KW-1185">Reference proteome</keyword>
<dbReference type="Proteomes" id="UP001597472">
    <property type="component" value="Unassembled WGS sequence"/>
</dbReference>
<dbReference type="EMBL" id="JBHULS010000003">
    <property type="protein sequence ID" value="MFD2552008.1"/>
    <property type="molecule type" value="Genomic_DNA"/>
</dbReference>
<evidence type="ECO:0000313" key="2">
    <source>
        <dbReference type="EMBL" id="MFD2552008.1"/>
    </source>
</evidence>
<protein>
    <submittedName>
        <fullName evidence="2">Chaperone modulator CbpM</fullName>
    </submittedName>
</protein>
<name>A0ABW5KU76_9FLAO</name>
<evidence type="ECO:0000313" key="3">
    <source>
        <dbReference type="Proteomes" id="UP001597472"/>
    </source>
</evidence>
<gene>
    <name evidence="2" type="ORF">ACFSQP_09285</name>
</gene>
<dbReference type="Gene3D" id="1.10.1660.10">
    <property type="match status" value="1"/>
</dbReference>
<organism evidence="2 3">
    <name type="scientific">Bizionia sediminis</name>
    <dbReference type="NCBI Taxonomy" id="1737064"/>
    <lineage>
        <taxon>Bacteria</taxon>
        <taxon>Pseudomonadati</taxon>
        <taxon>Bacteroidota</taxon>
        <taxon>Flavobacteriia</taxon>
        <taxon>Flavobacteriales</taxon>
        <taxon>Flavobacteriaceae</taxon>
        <taxon>Bizionia</taxon>
    </lineage>
</organism>
<comment type="caution">
    <text evidence="2">The sequence shown here is derived from an EMBL/GenBank/DDBJ whole genome shotgun (WGS) entry which is preliminary data.</text>
</comment>
<evidence type="ECO:0000256" key="1">
    <source>
        <dbReference type="SAM" id="Coils"/>
    </source>
</evidence>
<dbReference type="RefSeq" id="WP_376893726.1">
    <property type="nucleotide sequence ID" value="NZ_JBHULS010000003.1"/>
</dbReference>
<keyword evidence="1" id="KW-0175">Coiled coil</keyword>
<dbReference type="Pfam" id="PF13591">
    <property type="entry name" value="MerR_2"/>
    <property type="match status" value="1"/>
</dbReference>
<proteinExistence type="predicted"/>